<sequence length="164" mass="18883">HDLISQIHQPNNVDTLPPGNCIYEMLDKTMLWIQKLQHCLENIHELFGNKLANVEYELNVTDFENFRISLCTEIEDRDLNSFTSIHLPFSGVNGLAFARTFLTIFFNKSFLKIPTCEKISYVKLLEENLSNRCSATLELLKTLAQCNFFEEFEVFANADIAEPA</sequence>
<dbReference type="EMBL" id="CAJVQC010036260">
    <property type="protein sequence ID" value="CAG8760922.1"/>
    <property type="molecule type" value="Genomic_DNA"/>
</dbReference>
<accession>A0ACA9QSI5</accession>
<feature type="non-terminal residue" evidence="1">
    <location>
        <position position="164"/>
    </location>
</feature>
<name>A0ACA9QSI5_9GLOM</name>
<proteinExistence type="predicted"/>
<feature type="non-terminal residue" evidence="1">
    <location>
        <position position="1"/>
    </location>
</feature>
<keyword evidence="2" id="KW-1185">Reference proteome</keyword>
<comment type="caution">
    <text evidence="1">The sequence shown here is derived from an EMBL/GenBank/DDBJ whole genome shotgun (WGS) entry which is preliminary data.</text>
</comment>
<protein>
    <submittedName>
        <fullName evidence="1">13953_t:CDS:1</fullName>
    </submittedName>
</protein>
<organism evidence="1 2">
    <name type="scientific">Racocetra persica</name>
    <dbReference type="NCBI Taxonomy" id="160502"/>
    <lineage>
        <taxon>Eukaryota</taxon>
        <taxon>Fungi</taxon>
        <taxon>Fungi incertae sedis</taxon>
        <taxon>Mucoromycota</taxon>
        <taxon>Glomeromycotina</taxon>
        <taxon>Glomeromycetes</taxon>
        <taxon>Diversisporales</taxon>
        <taxon>Gigasporaceae</taxon>
        <taxon>Racocetra</taxon>
    </lineage>
</organism>
<dbReference type="Proteomes" id="UP000789920">
    <property type="component" value="Unassembled WGS sequence"/>
</dbReference>
<gene>
    <name evidence="1" type="ORF">RPERSI_LOCUS15218</name>
</gene>
<reference evidence="1" key="1">
    <citation type="submission" date="2021-06" db="EMBL/GenBank/DDBJ databases">
        <authorList>
            <person name="Kallberg Y."/>
            <person name="Tangrot J."/>
            <person name="Rosling A."/>
        </authorList>
    </citation>
    <scope>NUCLEOTIDE SEQUENCE</scope>
    <source>
        <strain evidence="1">MA461A</strain>
    </source>
</reference>
<evidence type="ECO:0000313" key="1">
    <source>
        <dbReference type="EMBL" id="CAG8760922.1"/>
    </source>
</evidence>
<evidence type="ECO:0000313" key="2">
    <source>
        <dbReference type="Proteomes" id="UP000789920"/>
    </source>
</evidence>